<proteinExistence type="predicted"/>
<evidence type="ECO:0000313" key="1">
    <source>
        <dbReference type="EMBL" id="CAG8582828.1"/>
    </source>
</evidence>
<name>A0A9N9BYW9_9GLOM</name>
<dbReference type="OrthoDB" id="2393824at2759"/>
<sequence>MPVPATSKVACGTGLGLLSFGETLGSLGIAKPDLDVDKFTNFGRWRDIANVKEYISRLIDLTDDEYNQIYERFCGRFRPIVSIVEEVLMDITINNAVSGL</sequence>
<reference evidence="1" key="1">
    <citation type="submission" date="2021-06" db="EMBL/GenBank/DDBJ databases">
        <authorList>
            <person name="Kallberg Y."/>
            <person name="Tangrot J."/>
            <person name="Rosling A."/>
        </authorList>
    </citation>
    <scope>NUCLEOTIDE SEQUENCE</scope>
    <source>
        <strain evidence="1">UK204</strain>
    </source>
</reference>
<accession>A0A9N9BYW9</accession>
<gene>
    <name evidence="1" type="ORF">FCALED_LOCUS7687</name>
</gene>
<protein>
    <submittedName>
        <fullName evidence="1">12274_t:CDS:1</fullName>
    </submittedName>
</protein>
<comment type="caution">
    <text evidence="1">The sequence shown here is derived from an EMBL/GenBank/DDBJ whole genome shotgun (WGS) entry which is preliminary data.</text>
</comment>
<dbReference type="EMBL" id="CAJVPQ010002086">
    <property type="protein sequence ID" value="CAG8582828.1"/>
    <property type="molecule type" value="Genomic_DNA"/>
</dbReference>
<evidence type="ECO:0000313" key="2">
    <source>
        <dbReference type="Proteomes" id="UP000789570"/>
    </source>
</evidence>
<keyword evidence="2" id="KW-1185">Reference proteome</keyword>
<dbReference type="Proteomes" id="UP000789570">
    <property type="component" value="Unassembled WGS sequence"/>
</dbReference>
<organism evidence="1 2">
    <name type="scientific">Funneliformis caledonium</name>
    <dbReference type="NCBI Taxonomy" id="1117310"/>
    <lineage>
        <taxon>Eukaryota</taxon>
        <taxon>Fungi</taxon>
        <taxon>Fungi incertae sedis</taxon>
        <taxon>Mucoromycota</taxon>
        <taxon>Glomeromycotina</taxon>
        <taxon>Glomeromycetes</taxon>
        <taxon>Glomerales</taxon>
        <taxon>Glomeraceae</taxon>
        <taxon>Funneliformis</taxon>
    </lineage>
</organism>
<dbReference type="AlphaFoldDB" id="A0A9N9BYW9"/>